<keyword evidence="1" id="KW-0472">Membrane</keyword>
<feature type="transmembrane region" description="Helical" evidence="1">
    <location>
        <begin position="135"/>
        <end position="157"/>
    </location>
</feature>
<reference evidence="3 4" key="2">
    <citation type="journal article" date="2008" name="Science">
        <title>Environmental genomics reveals a single-species ecosystem deep within Earth.</title>
        <authorList>
            <person name="Chivian D."/>
            <person name="Brodie E.L."/>
            <person name="Alm E.J."/>
            <person name="Culley D.E."/>
            <person name="Dehal P.S."/>
            <person name="Desantis T.Z."/>
            <person name="Gihring T.M."/>
            <person name="Lapidus A."/>
            <person name="Lin L.H."/>
            <person name="Lowry S.R."/>
            <person name="Moser D.P."/>
            <person name="Richardson P.M."/>
            <person name="Southam G."/>
            <person name="Wanger G."/>
            <person name="Pratt L.M."/>
            <person name="Andersen G.L."/>
            <person name="Hazen T.C."/>
            <person name="Brockman F.J."/>
            <person name="Arkin A.P."/>
            <person name="Onstott T.C."/>
        </authorList>
    </citation>
    <scope>NUCLEOTIDE SEQUENCE [LARGE SCALE GENOMIC DNA]</scope>
    <source>
        <strain evidence="3 4">MP104C</strain>
    </source>
</reference>
<dbReference type="EMBL" id="CP000860">
    <property type="protein sequence ID" value="ACA59709.1"/>
    <property type="molecule type" value="Genomic_DNA"/>
</dbReference>
<feature type="transmembrane region" description="Helical" evidence="1">
    <location>
        <begin position="91"/>
        <end position="114"/>
    </location>
</feature>
<dbReference type="Pfam" id="PF07670">
    <property type="entry name" value="Gate"/>
    <property type="match status" value="1"/>
</dbReference>
<feature type="transmembrane region" description="Helical" evidence="1">
    <location>
        <begin position="37"/>
        <end position="55"/>
    </location>
</feature>
<dbReference type="KEGG" id="dau:Daud_1198"/>
<dbReference type="OrthoDB" id="9782481at2"/>
<gene>
    <name evidence="3" type="ordered locus">Daud_1198</name>
</gene>
<name>B1I3X8_DESAP</name>
<protein>
    <submittedName>
        <fullName evidence="3">Nucleoside recognition domain protein</fullName>
    </submittedName>
</protein>
<dbReference type="InterPro" id="IPR011642">
    <property type="entry name" value="Gate_dom"/>
</dbReference>
<keyword evidence="1" id="KW-0812">Transmembrane</keyword>
<dbReference type="AlphaFoldDB" id="B1I3X8"/>
<evidence type="ECO:0000313" key="4">
    <source>
        <dbReference type="Proteomes" id="UP000008544"/>
    </source>
</evidence>
<sequence>MVNYVWLSLMLLGILAAGVNGRIDVVTRAALDGAQIAVKTAFGLIAIMAFWLGVMKIAERAGLMRLLAFLVRPLVRVLFPSVPRDHPAVGAIVMNLSANILGLGNAATPMGLIAMKELQKLNPYPDRASDAMCTFLALNTACLTLIPSTVIGIRALYGSAEPTAVVGTTIFATSCGMTAAILADRFFRGVYRARGDRLC</sequence>
<evidence type="ECO:0000259" key="2">
    <source>
        <dbReference type="Pfam" id="PF07670"/>
    </source>
</evidence>
<dbReference type="Proteomes" id="UP000008544">
    <property type="component" value="Chromosome"/>
</dbReference>
<reference evidence="4" key="1">
    <citation type="submission" date="2007-10" db="EMBL/GenBank/DDBJ databases">
        <title>Complete sequence of chromosome of Desulforudis audaxviator MP104C.</title>
        <authorList>
            <person name="Copeland A."/>
            <person name="Lucas S."/>
            <person name="Lapidus A."/>
            <person name="Barry K."/>
            <person name="Glavina del Rio T."/>
            <person name="Dalin E."/>
            <person name="Tice H."/>
            <person name="Bruce D."/>
            <person name="Pitluck S."/>
            <person name="Lowry S.R."/>
            <person name="Larimer F."/>
            <person name="Land M.L."/>
            <person name="Hauser L."/>
            <person name="Kyrpides N."/>
            <person name="Ivanova N.N."/>
            <person name="Richardson P."/>
        </authorList>
    </citation>
    <scope>NUCLEOTIDE SEQUENCE [LARGE SCALE GENOMIC DNA]</scope>
    <source>
        <strain evidence="4">MP104C</strain>
    </source>
</reference>
<feature type="transmembrane region" description="Helical" evidence="1">
    <location>
        <begin position="163"/>
        <end position="183"/>
    </location>
</feature>
<accession>B1I3X8</accession>
<proteinExistence type="predicted"/>
<organism evidence="3 4">
    <name type="scientific">Desulforudis audaxviator (strain MP104C)</name>
    <dbReference type="NCBI Taxonomy" id="477974"/>
    <lineage>
        <taxon>Bacteria</taxon>
        <taxon>Bacillati</taxon>
        <taxon>Bacillota</taxon>
        <taxon>Clostridia</taxon>
        <taxon>Thermoanaerobacterales</taxon>
        <taxon>Candidatus Desulforudaceae</taxon>
        <taxon>Candidatus Desulforudis</taxon>
    </lineage>
</organism>
<feature type="domain" description="Nucleoside transporter/FeoB GTPase Gate" evidence="2">
    <location>
        <begin position="42"/>
        <end position="154"/>
    </location>
</feature>
<dbReference type="RefSeq" id="WP_012302295.1">
    <property type="nucleotide sequence ID" value="NC_010424.1"/>
</dbReference>
<dbReference type="HOGENOM" id="CLU_089992_1_0_9"/>
<keyword evidence="4" id="KW-1185">Reference proteome</keyword>
<dbReference type="STRING" id="477974.Daud_1198"/>
<evidence type="ECO:0000313" key="3">
    <source>
        <dbReference type="EMBL" id="ACA59709.1"/>
    </source>
</evidence>
<dbReference type="eggNOG" id="COG2715">
    <property type="taxonomic scope" value="Bacteria"/>
</dbReference>
<keyword evidence="1" id="KW-1133">Transmembrane helix</keyword>
<evidence type="ECO:0000256" key="1">
    <source>
        <dbReference type="SAM" id="Phobius"/>
    </source>
</evidence>